<evidence type="ECO:0000259" key="15">
    <source>
        <dbReference type="Pfam" id="PF08544"/>
    </source>
</evidence>
<dbReference type="SUPFAM" id="SSF55060">
    <property type="entry name" value="GHMP Kinase, C-terminal domain"/>
    <property type="match status" value="1"/>
</dbReference>
<dbReference type="GO" id="GO:0005524">
    <property type="term" value="F:ATP binding"/>
    <property type="evidence" value="ECO:0007669"/>
    <property type="project" value="UniProtKB-UniRule"/>
</dbReference>
<dbReference type="Pfam" id="PF00288">
    <property type="entry name" value="GHMP_kinases_N"/>
    <property type="match status" value="1"/>
</dbReference>
<dbReference type="SUPFAM" id="SSF54211">
    <property type="entry name" value="Ribosomal protein S5 domain 2-like"/>
    <property type="match status" value="1"/>
</dbReference>
<evidence type="ECO:0000256" key="4">
    <source>
        <dbReference type="ARBA" id="ARBA00017858"/>
    </source>
</evidence>
<evidence type="ECO:0000256" key="11">
    <source>
        <dbReference type="ARBA" id="ARBA00049375"/>
    </source>
</evidence>
<keyword evidence="10 13" id="KW-0067">ATP-binding</keyword>
<evidence type="ECO:0000256" key="8">
    <source>
        <dbReference type="ARBA" id="ARBA00022741"/>
    </source>
</evidence>
<comment type="pathway">
    <text evidence="1 13">Amino-acid biosynthesis; L-threonine biosynthesis; L-threonine from L-aspartate: step 4/5.</text>
</comment>
<evidence type="ECO:0000256" key="12">
    <source>
        <dbReference type="ARBA" id="ARBA00049954"/>
    </source>
</evidence>
<comment type="similarity">
    <text evidence="2 13">Belongs to the GHMP kinase family. Homoserine kinase subfamily.</text>
</comment>
<dbReference type="InterPro" id="IPR006204">
    <property type="entry name" value="GHMP_kinase_N_dom"/>
</dbReference>
<dbReference type="PRINTS" id="PR00958">
    <property type="entry name" value="HOMSERKINASE"/>
</dbReference>
<proteinExistence type="inferred from homology"/>
<feature type="binding site" evidence="13">
    <location>
        <begin position="86"/>
        <end position="96"/>
    </location>
    <ligand>
        <name>ATP</name>
        <dbReference type="ChEBI" id="CHEBI:30616"/>
    </ligand>
</feature>
<gene>
    <name evidence="13" type="primary">thrB</name>
    <name evidence="16" type="ORF">SAMN02745118_01135</name>
</gene>
<reference evidence="17" key="1">
    <citation type="submission" date="2017-02" db="EMBL/GenBank/DDBJ databases">
        <authorList>
            <person name="Varghese N."/>
            <person name="Submissions S."/>
        </authorList>
    </citation>
    <scope>NUCLEOTIDE SEQUENCE [LARGE SCALE GENOMIC DNA]</scope>
    <source>
        <strain evidence="17">ATCC BAA-73</strain>
    </source>
</reference>
<feature type="domain" description="GHMP kinase N-terminal" evidence="14">
    <location>
        <begin position="57"/>
        <end position="139"/>
    </location>
</feature>
<dbReference type="GO" id="GO:0009088">
    <property type="term" value="P:threonine biosynthetic process"/>
    <property type="evidence" value="ECO:0007669"/>
    <property type="project" value="UniProtKB-UniRule"/>
</dbReference>
<dbReference type="OrthoDB" id="9769912at2"/>
<evidence type="ECO:0000256" key="13">
    <source>
        <dbReference type="HAMAP-Rule" id="MF_00384"/>
    </source>
</evidence>
<organism evidence="16 17">
    <name type="scientific">Selenihalanaerobacter shriftii</name>
    <dbReference type="NCBI Taxonomy" id="142842"/>
    <lineage>
        <taxon>Bacteria</taxon>
        <taxon>Bacillati</taxon>
        <taxon>Bacillota</taxon>
        <taxon>Clostridia</taxon>
        <taxon>Halanaerobiales</taxon>
        <taxon>Halobacteroidaceae</taxon>
        <taxon>Selenihalanaerobacter</taxon>
    </lineage>
</organism>
<dbReference type="InterPro" id="IPR013750">
    <property type="entry name" value="GHMP_kinase_C_dom"/>
</dbReference>
<dbReference type="Proteomes" id="UP000190625">
    <property type="component" value="Unassembled WGS sequence"/>
</dbReference>
<comment type="subcellular location">
    <subcellularLocation>
        <location evidence="13">Cytoplasm</location>
    </subcellularLocation>
</comment>
<comment type="function">
    <text evidence="12 13">Catalyzes the ATP-dependent phosphorylation of L-homoserine to L-homoserine phosphate.</text>
</comment>
<dbReference type="EMBL" id="FUWM01000008">
    <property type="protein sequence ID" value="SJZ53949.1"/>
    <property type="molecule type" value="Genomic_DNA"/>
</dbReference>
<dbReference type="Gene3D" id="3.30.230.10">
    <property type="match status" value="1"/>
</dbReference>
<evidence type="ECO:0000313" key="17">
    <source>
        <dbReference type="Proteomes" id="UP000190625"/>
    </source>
</evidence>
<dbReference type="UniPathway" id="UPA00050">
    <property type="reaction ID" value="UER00064"/>
</dbReference>
<dbReference type="InterPro" id="IPR014721">
    <property type="entry name" value="Ribsml_uS5_D2-typ_fold_subgr"/>
</dbReference>
<dbReference type="RefSeq" id="WP_143555668.1">
    <property type="nucleotide sequence ID" value="NZ_FUWM01000008.1"/>
</dbReference>
<dbReference type="GO" id="GO:0004413">
    <property type="term" value="F:homoserine kinase activity"/>
    <property type="evidence" value="ECO:0007669"/>
    <property type="project" value="UniProtKB-UniRule"/>
</dbReference>
<evidence type="ECO:0000256" key="3">
    <source>
        <dbReference type="ARBA" id="ARBA00012078"/>
    </source>
</evidence>
<dbReference type="Gene3D" id="3.30.70.890">
    <property type="entry name" value="GHMP kinase, C-terminal domain"/>
    <property type="match status" value="1"/>
</dbReference>
<evidence type="ECO:0000256" key="2">
    <source>
        <dbReference type="ARBA" id="ARBA00007370"/>
    </source>
</evidence>
<evidence type="ECO:0000256" key="5">
    <source>
        <dbReference type="ARBA" id="ARBA00022605"/>
    </source>
</evidence>
<dbReference type="AlphaFoldDB" id="A0A1T4LGR3"/>
<evidence type="ECO:0000256" key="1">
    <source>
        <dbReference type="ARBA" id="ARBA00005015"/>
    </source>
</evidence>
<dbReference type="InterPro" id="IPR020568">
    <property type="entry name" value="Ribosomal_Su5_D2-typ_SF"/>
</dbReference>
<evidence type="ECO:0000256" key="10">
    <source>
        <dbReference type="ARBA" id="ARBA00022840"/>
    </source>
</evidence>
<dbReference type="Pfam" id="PF08544">
    <property type="entry name" value="GHMP_kinases_C"/>
    <property type="match status" value="1"/>
</dbReference>
<dbReference type="HAMAP" id="MF_00384">
    <property type="entry name" value="Homoser_kinase"/>
    <property type="match status" value="1"/>
</dbReference>
<evidence type="ECO:0000256" key="9">
    <source>
        <dbReference type="ARBA" id="ARBA00022777"/>
    </source>
</evidence>
<evidence type="ECO:0000313" key="16">
    <source>
        <dbReference type="EMBL" id="SJZ53949.1"/>
    </source>
</evidence>
<dbReference type="InterPro" id="IPR006203">
    <property type="entry name" value="GHMP_knse_ATP-bd_CS"/>
</dbReference>
<dbReference type="InterPro" id="IPR000870">
    <property type="entry name" value="Homoserine_kinase"/>
</dbReference>
<evidence type="ECO:0000256" key="6">
    <source>
        <dbReference type="ARBA" id="ARBA00022679"/>
    </source>
</evidence>
<accession>A0A1T4LGR3</accession>
<keyword evidence="9 13" id="KW-0418">Kinase</keyword>
<comment type="catalytic activity">
    <reaction evidence="11 13">
        <text>L-homoserine + ATP = O-phospho-L-homoserine + ADP + H(+)</text>
        <dbReference type="Rhea" id="RHEA:13985"/>
        <dbReference type="ChEBI" id="CHEBI:15378"/>
        <dbReference type="ChEBI" id="CHEBI:30616"/>
        <dbReference type="ChEBI" id="CHEBI:57476"/>
        <dbReference type="ChEBI" id="CHEBI:57590"/>
        <dbReference type="ChEBI" id="CHEBI:456216"/>
        <dbReference type="EC" id="2.7.1.39"/>
    </reaction>
</comment>
<keyword evidence="17" id="KW-1185">Reference proteome</keyword>
<dbReference type="NCBIfam" id="NF002288">
    <property type="entry name" value="PRK01212.1-4"/>
    <property type="match status" value="1"/>
</dbReference>
<dbReference type="PANTHER" id="PTHR20861:SF1">
    <property type="entry name" value="HOMOSERINE KINASE"/>
    <property type="match status" value="1"/>
</dbReference>
<dbReference type="PANTHER" id="PTHR20861">
    <property type="entry name" value="HOMOSERINE/4-DIPHOSPHOCYTIDYL-2-C-METHYL-D-ERYTHRITOL KINASE"/>
    <property type="match status" value="1"/>
</dbReference>
<dbReference type="STRING" id="142842.SAMN02745118_01135"/>
<dbReference type="InterPro" id="IPR036554">
    <property type="entry name" value="GHMP_kinase_C_sf"/>
</dbReference>
<protein>
    <recommendedName>
        <fullName evidence="4 13">Homoserine kinase</fullName>
        <shortName evidence="13">HK</shortName>
        <shortName evidence="13">HSK</shortName>
        <ecNumber evidence="3 13">2.7.1.39</ecNumber>
    </recommendedName>
</protein>
<dbReference type="NCBIfam" id="TIGR00191">
    <property type="entry name" value="thrB"/>
    <property type="match status" value="1"/>
</dbReference>
<evidence type="ECO:0000259" key="14">
    <source>
        <dbReference type="Pfam" id="PF00288"/>
    </source>
</evidence>
<dbReference type="PIRSF" id="PIRSF000676">
    <property type="entry name" value="Homoser_kin"/>
    <property type="match status" value="1"/>
</dbReference>
<sequence>MYRVKVPATTANLGPGFDILGMALDFYNIIEVREREEGLKIEIEGLGADELPTDENNLAYQAMDYLFSRTDYSPAGLEINLINQIPLSRGLGSSATVIVGGLVLANCLAGEPFSTDELLNFATKIEGHPDNVAPALLGGVVISVMTEDGEIIYKRLDVPKLSTVVGIPDFKLSTTEAREVLPAQVIFEDAVFNSSRVALLIASLMSKDYDLLATCFEDRLHQSYRQDLVPGMDSVIKYTKEAGALAVALSGAGPSIIALTLNQEESVGKTMVQTFARHGIEANYKITKPATEGVIIEELKDE</sequence>
<keyword evidence="5 13" id="KW-0028">Amino-acid biosynthesis</keyword>
<name>A0A1T4LGR3_9FIRM</name>
<dbReference type="GO" id="GO:0005737">
    <property type="term" value="C:cytoplasm"/>
    <property type="evidence" value="ECO:0007669"/>
    <property type="project" value="UniProtKB-SubCell"/>
</dbReference>
<dbReference type="EC" id="2.7.1.39" evidence="3 13"/>
<keyword evidence="7 13" id="KW-0791">Threonine biosynthesis</keyword>
<dbReference type="PROSITE" id="PS00627">
    <property type="entry name" value="GHMP_KINASES_ATP"/>
    <property type="match status" value="1"/>
</dbReference>
<evidence type="ECO:0000256" key="7">
    <source>
        <dbReference type="ARBA" id="ARBA00022697"/>
    </source>
</evidence>
<feature type="domain" description="GHMP kinase C-terminal" evidence="15">
    <location>
        <begin position="201"/>
        <end position="264"/>
    </location>
</feature>
<keyword evidence="13" id="KW-0963">Cytoplasm</keyword>
<keyword evidence="6 13" id="KW-0808">Transferase</keyword>
<keyword evidence="8 13" id="KW-0547">Nucleotide-binding</keyword>